<reference evidence="2 3" key="1">
    <citation type="journal article" date="2020" name="Biotechnol. Biofuels">
        <title>New insights from the biogas microbiome by comprehensive genome-resolved metagenomics of nearly 1600 species originating from multiple anaerobic digesters.</title>
        <authorList>
            <person name="Campanaro S."/>
            <person name="Treu L."/>
            <person name="Rodriguez-R L.M."/>
            <person name="Kovalovszki A."/>
            <person name="Ziels R.M."/>
            <person name="Maus I."/>
            <person name="Zhu X."/>
            <person name="Kougias P.G."/>
            <person name="Basile A."/>
            <person name="Luo G."/>
            <person name="Schluter A."/>
            <person name="Konstantinidis K.T."/>
            <person name="Angelidaki I."/>
        </authorList>
    </citation>
    <scope>NUCLEOTIDE SEQUENCE [LARGE SCALE GENOMIC DNA]</scope>
    <source>
        <strain evidence="2">AS22ysBPME_79</strain>
    </source>
</reference>
<keyword evidence="1" id="KW-0472">Membrane</keyword>
<sequence>MNEEKNSLGIKVGGLFLALVLMVLMLTIANALTLTGDTSYTTCQCDTTKEQYTLCSDIAGTYTVSLEGTAAKWFVTAPPTISLNAGECKSFFLFLTPECYANSGVYSMDVKVSGPQELTKRIGVTVTQCHTFDYTITPVKNSSLPCEENIYNVYVKNTGRFNDEFVLLQEGLDDSWITYPQDKFVLKAGEEFTSQIKVKSSCSTKPDDYPFSMTLSNTLTNASRKIDLVQTITAINAVESTFSKTKTTIETCSVSDTEYGFYIKNISSVADEYTLDISDKDILSLDKTKISLAAGETAQLKLKISKAKVQKLNATLSINSKAYSTVFKHSFVVDIKNCYDLSLERLSKTKESCFNSSDHLFKLTNNGTKEVTAKITVTGVEAETTEVKVGAKSSREFYLKIDPKSIGEKKIVVVAEAQGLSKTSIEYDFNVKNCYDIEVKVPTIKVCPDTESRNKIIFTNKGTEDQTININIKEAPWIRFESNKVLVPAGKTVEVYFDMQVPSQVKEKYVLGLISYSPGLDGDIVKAVLRESDISTDIFFEMNTFDECYSFKAEYIQDYLDINCCQGKVVDLNITNTGYFTSAYDLKKVAPEWVDFSDTRVTIDSGETKTVYVYFHPPAGVSGQVKSKILVTPQKGNTKELYFDLNVYGGHCGLSYEVDLNVENSVSKTKEFTRKEITVDFVVKNDSNIGFTVSNISVKDFNSKADFNKGIALQPGESITTKITITTSENEELKDQEVTVVVDTSVGQFEKKQFVKFSESKSIGGSISGLFGQFVAPVAGLLLLIVLLVIIIAIFGTSKGKK</sequence>
<comment type="caution">
    <text evidence="2">The sequence shown here is derived from an EMBL/GenBank/DDBJ whole genome shotgun (WGS) entry which is preliminary data.</text>
</comment>
<accession>A0A7K4BYT1</accession>
<evidence type="ECO:0000256" key="1">
    <source>
        <dbReference type="SAM" id="Phobius"/>
    </source>
</evidence>
<feature type="transmembrane region" description="Helical" evidence="1">
    <location>
        <begin position="774"/>
        <end position="796"/>
    </location>
</feature>
<dbReference type="Gene3D" id="2.60.40.10">
    <property type="entry name" value="Immunoglobulins"/>
    <property type="match status" value="1"/>
</dbReference>
<gene>
    <name evidence="2" type="ORF">GX950_01005</name>
</gene>
<dbReference type="EMBL" id="JAAZKV010000007">
    <property type="protein sequence ID" value="NMA44378.1"/>
    <property type="molecule type" value="Genomic_DNA"/>
</dbReference>
<evidence type="ECO:0000313" key="2">
    <source>
        <dbReference type="EMBL" id="NMA44378.1"/>
    </source>
</evidence>
<dbReference type="Proteomes" id="UP000526302">
    <property type="component" value="Unassembled WGS sequence"/>
</dbReference>
<protein>
    <recommendedName>
        <fullName evidence="4">Alpha-galactosidase NEW3 domain-containing protein</fullName>
    </recommendedName>
</protein>
<dbReference type="InterPro" id="IPR013783">
    <property type="entry name" value="Ig-like_fold"/>
</dbReference>
<proteinExistence type="predicted"/>
<evidence type="ECO:0000313" key="3">
    <source>
        <dbReference type="Proteomes" id="UP000526302"/>
    </source>
</evidence>
<organism evidence="2 3">
    <name type="scientific">Candidatus Iainarchaeum sp</name>
    <dbReference type="NCBI Taxonomy" id="3101447"/>
    <lineage>
        <taxon>Archaea</taxon>
        <taxon>Candidatus Iainarchaeota</taxon>
        <taxon>Candidatus Iainarchaeia</taxon>
        <taxon>Candidatus Iainarchaeales</taxon>
        <taxon>Candidatus Iainarchaeaceae</taxon>
        <taxon>Candidatus Iainarchaeum</taxon>
    </lineage>
</organism>
<evidence type="ECO:0008006" key="4">
    <source>
        <dbReference type="Google" id="ProtNLM"/>
    </source>
</evidence>
<name>A0A7K4BYT1_9ARCH</name>
<dbReference type="AlphaFoldDB" id="A0A7K4BYT1"/>
<keyword evidence="1" id="KW-1133">Transmembrane helix</keyword>
<keyword evidence="1" id="KW-0812">Transmembrane</keyword>